<dbReference type="Proteomes" id="UP001230915">
    <property type="component" value="Unassembled WGS sequence"/>
</dbReference>
<sequence length="121" mass="14306">MQLIFAHIESIFQIIKRNRRDDVIRPMAKVLELWVLNYFSKTPKIKLQEDQKEKITSICFDWMITPQKVASQAYSLQTLYLLGKEIPWIHPELKIILEQNYPQASSGYQARSRKILSKITI</sequence>
<evidence type="ECO:0000313" key="1">
    <source>
        <dbReference type="EMBL" id="MDQ7917800.1"/>
    </source>
</evidence>
<comment type="caution">
    <text evidence="1">The sequence shown here is derived from an EMBL/GenBank/DDBJ whole genome shotgun (WGS) entry which is preliminary data.</text>
</comment>
<name>A0ABU1A2E2_9FLAO</name>
<evidence type="ECO:0000313" key="2">
    <source>
        <dbReference type="Proteomes" id="UP001230915"/>
    </source>
</evidence>
<gene>
    <name evidence="1" type="ORF">RBU60_09450</name>
</gene>
<reference evidence="1 2" key="1">
    <citation type="submission" date="2023-08" db="EMBL/GenBank/DDBJ databases">
        <title>Mesonia sp. MT50, isolated from deep-sea sediment of the Mariana Trench.</title>
        <authorList>
            <person name="Fu H."/>
        </authorList>
    </citation>
    <scope>NUCLEOTIDE SEQUENCE [LARGE SCALE GENOMIC DNA]</scope>
    <source>
        <strain evidence="1 2">MT50</strain>
    </source>
</reference>
<evidence type="ECO:0008006" key="3">
    <source>
        <dbReference type="Google" id="ProtNLM"/>
    </source>
</evidence>
<organism evidence="1 2">
    <name type="scientific">Mesonia profundi</name>
    <dbReference type="NCBI Taxonomy" id="3070998"/>
    <lineage>
        <taxon>Bacteria</taxon>
        <taxon>Pseudomonadati</taxon>
        <taxon>Bacteroidota</taxon>
        <taxon>Flavobacteriia</taxon>
        <taxon>Flavobacteriales</taxon>
        <taxon>Flavobacteriaceae</taxon>
        <taxon>Mesonia</taxon>
    </lineage>
</organism>
<keyword evidence="2" id="KW-1185">Reference proteome</keyword>
<protein>
    <recommendedName>
        <fullName evidence="3">Adenylosuccinate lyase</fullName>
    </recommendedName>
</protein>
<accession>A0ABU1A2E2</accession>
<dbReference type="RefSeq" id="WP_308864646.1">
    <property type="nucleotide sequence ID" value="NZ_JAVHUL010000023.1"/>
</dbReference>
<dbReference type="EMBL" id="JAVHUL010000023">
    <property type="protein sequence ID" value="MDQ7917800.1"/>
    <property type="molecule type" value="Genomic_DNA"/>
</dbReference>
<proteinExistence type="predicted"/>